<keyword evidence="3" id="KW-1185">Reference proteome</keyword>
<dbReference type="PANTHER" id="PTHR43677:SF4">
    <property type="entry name" value="QUINONE OXIDOREDUCTASE-LIKE PROTEIN 2"/>
    <property type="match status" value="1"/>
</dbReference>
<comment type="caution">
    <text evidence="2">The sequence shown here is derived from an EMBL/GenBank/DDBJ whole genome shotgun (WGS) entry which is preliminary data.</text>
</comment>
<dbReference type="Pfam" id="PF00107">
    <property type="entry name" value="ADH_zinc_N"/>
    <property type="match status" value="1"/>
</dbReference>
<protein>
    <submittedName>
        <fullName evidence="2">NADPH:quinone oxidoreductase family protein</fullName>
    </submittedName>
</protein>
<dbReference type="SUPFAM" id="SSF50129">
    <property type="entry name" value="GroES-like"/>
    <property type="match status" value="1"/>
</dbReference>
<feature type="domain" description="Enoyl reductase (ER)" evidence="1">
    <location>
        <begin position="10"/>
        <end position="322"/>
    </location>
</feature>
<dbReference type="InterPro" id="IPR036291">
    <property type="entry name" value="NAD(P)-bd_dom_sf"/>
</dbReference>
<dbReference type="AlphaFoldDB" id="A0A437JZ34"/>
<sequence length="326" mass="33995">MQALRCHAFGPIANLVVEDIASPAPGAGEVLIDVHAASINYPDTLMVQGLYQVKPPLPFTPGAELAGVVAAVGDGVRHLKVGDRVAASTGTGAFAQQAVAEATRVMPLPDGMDFDAGASFVLAYGTSIHALRTIAKLQPGETLLVLGAAGGVGIAAVQIAKAMGARVIAAASSDAKRALAREAGADETVDYTQAEWRREVERLTDGKGADVVYDAVGGNYAEPALRATAWRGRYLVVGFAAGEIPKLPLNLALLKERAILGVFWGAAMTREPRQLMADLQQLAAWFAEGRVTPPVTEQVPLTGAADAMSRLATRQAMGKLVVRPRG</sequence>
<dbReference type="Gene3D" id="3.90.180.10">
    <property type="entry name" value="Medium-chain alcohol dehydrogenases, catalytic domain"/>
    <property type="match status" value="1"/>
</dbReference>
<dbReference type="InterPro" id="IPR002364">
    <property type="entry name" value="Quin_OxRdtase/zeta-crystal_CS"/>
</dbReference>
<reference evidence="2 3" key="1">
    <citation type="submission" date="2019-01" db="EMBL/GenBank/DDBJ databases">
        <authorList>
            <person name="Chen W.-M."/>
        </authorList>
    </citation>
    <scope>NUCLEOTIDE SEQUENCE [LARGE SCALE GENOMIC DNA]</scope>
    <source>
        <strain evidence="2 3">ICH-3</strain>
    </source>
</reference>
<dbReference type="InterPro" id="IPR013149">
    <property type="entry name" value="ADH-like_C"/>
</dbReference>
<dbReference type="Proteomes" id="UP000288178">
    <property type="component" value="Unassembled WGS sequence"/>
</dbReference>
<dbReference type="InterPro" id="IPR020843">
    <property type="entry name" value="ER"/>
</dbReference>
<dbReference type="OrthoDB" id="4190732at2"/>
<dbReference type="GO" id="GO:0016491">
    <property type="term" value="F:oxidoreductase activity"/>
    <property type="evidence" value="ECO:0007669"/>
    <property type="project" value="InterPro"/>
</dbReference>
<gene>
    <name evidence="2" type="ORF">ENE75_00030</name>
</gene>
<organism evidence="2 3">
    <name type="scientific">Rubrivivax albus</name>
    <dbReference type="NCBI Taxonomy" id="2499835"/>
    <lineage>
        <taxon>Bacteria</taxon>
        <taxon>Pseudomonadati</taxon>
        <taxon>Pseudomonadota</taxon>
        <taxon>Betaproteobacteria</taxon>
        <taxon>Burkholderiales</taxon>
        <taxon>Sphaerotilaceae</taxon>
        <taxon>Rubrivivax</taxon>
    </lineage>
</organism>
<dbReference type="InterPro" id="IPR051397">
    <property type="entry name" value="Zn-ADH-like_protein"/>
</dbReference>
<dbReference type="GO" id="GO:0008270">
    <property type="term" value="F:zinc ion binding"/>
    <property type="evidence" value="ECO:0007669"/>
    <property type="project" value="InterPro"/>
</dbReference>
<evidence type="ECO:0000313" key="2">
    <source>
        <dbReference type="EMBL" id="RVT53335.1"/>
    </source>
</evidence>
<dbReference type="SMART" id="SM00829">
    <property type="entry name" value="PKS_ER"/>
    <property type="match status" value="1"/>
</dbReference>
<dbReference type="Pfam" id="PF08240">
    <property type="entry name" value="ADH_N"/>
    <property type="match status" value="1"/>
</dbReference>
<dbReference type="RefSeq" id="WP_128194386.1">
    <property type="nucleotide sequence ID" value="NZ_SACT01000001.1"/>
</dbReference>
<proteinExistence type="predicted"/>
<dbReference type="CDD" id="cd08241">
    <property type="entry name" value="QOR1"/>
    <property type="match status" value="1"/>
</dbReference>
<accession>A0A437JZ34</accession>
<dbReference type="InterPro" id="IPR013154">
    <property type="entry name" value="ADH-like_N"/>
</dbReference>
<name>A0A437JZ34_9BURK</name>
<dbReference type="InterPro" id="IPR011032">
    <property type="entry name" value="GroES-like_sf"/>
</dbReference>
<dbReference type="Gene3D" id="3.40.50.720">
    <property type="entry name" value="NAD(P)-binding Rossmann-like Domain"/>
    <property type="match status" value="1"/>
</dbReference>
<dbReference type="SUPFAM" id="SSF51735">
    <property type="entry name" value="NAD(P)-binding Rossmann-fold domains"/>
    <property type="match status" value="1"/>
</dbReference>
<evidence type="ECO:0000259" key="1">
    <source>
        <dbReference type="SMART" id="SM00829"/>
    </source>
</evidence>
<dbReference type="PROSITE" id="PS01162">
    <property type="entry name" value="QOR_ZETA_CRYSTAL"/>
    <property type="match status" value="1"/>
</dbReference>
<evidence type="ECO:0000313" key="3">
    <source>
        <dbReference type="Proteomes" id="UP000288178"/>
    </source>
</evidence>
<dbReference type="PANTHER" id="PTHR43677">
    <property type="entry name" value="SHORT-CHAIN DEHYDROGENASE/REDUCTASE"/>
    <property type="match status" value="1"/>
</dbReference>
<dbReference type="EMBL" id="SACT01000001">
    <property type="protein sequence ID" value="RVT53335.1"/>
    <property type="molecule type" value="Genomic_DNA"/>
</dbReference>